<evidence type="ECO:0000313" key="1">
    <source>
        <dbReference type="EMBL" id="MCI55784.1"/>
    </source>
</evidence>
<sequence>MRCQRVVLCLVPQSSIGGSACGF</sequence>
<organism evidence="1 2">
    <name type="scientific">Trifolium medium</name>
    <dbReference type="NCBI Taxonomy" id="97028"/>
    <lineage>
        <taxon>Eukaryota</taxon>
        <taxon>Viridiplantae</taxon>
        <taxon>Streptophyta</taxon>
        <taxon>Embryophyta</taxon>
        <taxon>Tracheophyta</taxon>
        <taxon>Spermatophyta</taxon>
        <taxon>Magnoliopsida</taxon>
        <taxon>eudicotyledons</taxon>
        <taxon>Gunneridae</taxon>
        <taxon>Pentapetalae</taxon>
        <taxon>rosids</taxon>
        <taxon>fabids</taxon>
        <taxon>Fabales</taxon>
        <taxon>Fabaceae</taxon>
        <taxon>Papilionoideae</taxon>
        <taxon>50 kb inversion clade</taxon>
        <taxon>NPAAA clade</taxon>
        <taxon>Hologalegina</taxon>
        <taxon>IRL clade</taxon>
        <taxon>Trifolieae</taxon>
        <taxon>Trifolium</taxon>
    </lineage>
</organism>
<dbReference type="EMBL" id="LXQA010501503">
    <property type="protein sequence ID" value="MCI55784.1"/>
    <property type="molecule type" value="Genomic_DNA"/>
</dbReference>
<reference evidence="1 2" key="1">
    <citation type="journal article" date="2018" name="Front. Plant Sci.">
        <title>Red Clover (Trifolium pratense) and Zigzag Clover (T. medium) - A Picture of Genomic Similarities and Differences.</title>
        <authorList>
            <person name="Dluhosova J."/>
            <person name="Istvanek J."/>
            <person name="Nedelnik J."/>
            <person name="Repkova J."/>
        </authorList>
    </citation>
    <scope>NUCLEOTIDE SEQUENCE [LARGE SCALE GENOMIC DNA]</scope>
    <source>
        <strain evidence="2">cv. 10/8</strain>
        <tissue evidence="1">Leaf</tissue>
    </source>
</reference>
<feature type="non-terminal residue" evidence="1">
    <location>
        <position position="23"/>
    </location>
</feature>
<name>A0A392T5I6_9FABA</name>
<dbReference type="Proteomes" id="UP000265520">
    <property type="component" value="Unassembled WGS sequence"/>
</dbReference>
<protein>
    <submittedName>
        <fullName evidence="1">Uncharacterized protein</fullName>
    </submittedName>
</protein>
<dbReference type="AlphaFoldDB" id="A0A392T5I6"/>
<dbReference type="PROSITE" id="PS51257">
    <property type="entry name" value="PROKAR_LIPOPROTEIN"/>
    <property type="match status" value="1"/>
</dbReference>
<proteinExistence type="predicted"/>
<evidence type="ECO:0000313" key="2">
    <source>
        <dbReference type="Proteomes" id="UP000265520"/>
    </source>
</evidence>
<keyword evidence="2" id="KW-1185">Reference proteome</keyword>
<accession>A0A392T5I6</accession>
<comment type="caution">
    <text evidence="1">The sequence shown here is derived from an EMBL/GenBank/DDBJ whole genome shotgun (WGS) entry which is preliminary data.</text>
</comment>